<accession>A0A7C0Y334</accession>
<gene>
    <name evidence="1" type="ORF">ENG63_06270</name>
</gene>
<organism evidence="1">
    <name type="scientific">Desulfofervidus auxilii</name>
    <dbReference type="NCBI Taxonomy" id="1621989"/>
    <lineage>
        <taxon>Bacteria</taxon>
        <taxon>Pseudomonadati</taxon>
        <taxon>Thermodesulfobacteriota</taxon>
        <taxon>Candidatus Desulfofervidia</taxon>
        <taxon>Candidatus Desulfofervidales</taxon>
        <taxon>Candidatus Desulfofervidaceae</taxon>
        <taxon>Candidatus Desulfofervidus</taxon>
    </lineage>
</organism>
<dbReference type="EMBL" id="DRBS01000241">
    <property type="protein sequence ID" value="HDD44446.1"/>
    <property type="molecule type" value="Genomic_DNA"/>
</dbReference>
<evidence type="ECO:0000313" key="1">
    <source>
        <dbReference type="EMBL" id="HDD44446.1"/>
    </source>
</evidence>
<name>A0A7C0Y334_DESA2</name>
<dbReference type="Proteomes" id="UP000886289">
    <property type="component" value="Unassembled WGS sequence"/>
</dbReference>
<sequence length="93" mass="11315">MEWLTHEELDEYDRKILKKICKLQDKYLEKLPKKMNNRTLGMLLEENMDILRELSCRKIPDPSYIREKTCKMLDDLHRLGFVDVPKCKEYVRV</sequence>
<comment type="caution">
    <text evidence="1">The sequence shown here is derived from an EMBL/GenBank/DDBJ whole genome shotgun (WGS) entry which is preliminary data.</text>
</comment>
<reference evidence="1" key="1">
    <citation type="journal article" date="2020" name="mSystems">
        <title>Genome- and Community-Level Interaction Insights into Carbon Utilization and Element Cycling Functions of Hydrothermarchaeota in Hydrothermal Sediment.</title>
        <authorList>
            <person name="Zhou Z."/>
            <person name="Liu Y."/>
            <person name="Xu W."/>
            <person name="Pan J."/>
            <person name="Luo Z.H."/>
            <person name="Li M."/>
        </authorList>
    </citation>
    <scope>NUCLEOTIDE SEQUENCE [LARGE SCALE GENOMIC DNA]</scope>
    <source>
        <strain evidence="1">HyVt-233</strain>
    </source>
</reference>
<protein>
    <submittedName>
        <fullName evidence="1">Uncharacterized protein</fullName>
    </submittedName>
</protein>
<dbReference type="AlphaFoldDB" id="A0A7C0Y334"/>
<proteinExistence type="predicted"/>